<reference evidence="1" key="2">
    <citation type="submission" date="2020-11" db="EMBL/GenBank/DDBJ databases">
        <authorList>
            <person name="McCartney M.A."/>
            <person name="Auch B."/>
            <person name="Kono T."/>
            <person name="Mallez S."/>
            <person name="Becker A."/>
            <person name="Gohl D.M."/>
            <person name="Silverstein K.A.T."/>
            <person name="Koren S."/>
            <person name="Bechman K.B."/>
            <person name="Herman A."/>
            <person name="Abrahante J.E."/>
            <person name="Garbe J."/>
        </authorList>
    </citation>
    <scope>NUCLEOTIDE SEQUENCE</scope>
    <source>
        <strain evidence="1">Duluth1</strain>
        <tissue evidence="1">Whole animal</tissue>
    </source>
</reference>
<accession>A0A9D4MNQ9</accession>
<dbReference type="EMBL" id="JAIWYP010000001">
    <property type="protein sequence ID" value="KAH3879460.1"/>
    <property type="molecule type" value="Genomic_DNA"/>
</dbReference>
<reference evidence="1" key="1">
    <citation type="journal article" date="2019" name="bioRxiv">
        <title>The Genome of the Zebra Mussel, Dreissena polymorpha: A Resource for Invasive Species Research.</title>
        <authorList>
            <person name="McCartney M.A."/>
            <person name="Auch B."/>
            <person name="Kono T."/>
            <person name="Mallez S."/>
            <person name="Zhang Y."/>
            <person name="Obille A."/>
            <person name="Becker A."/>
            <person name="Abrahante J.E."/>
            <person name="Garbe J."/>
            <person name="Badalamenti J.P."/>
            <person name="Herman A."/>
            <person name="Mangelson H."/>
            <person name="Liachko I."/>
            <person name="Sullivan S."/>
            <person name="Sone E.D."/>
            <person name="Koren S."/>
            <person name="Silverstein K.A.T."/>
            <person name="Beckman K.B."/>
            <person name="Gohl D.M."/>
        </authorList>
    </citation>
    <scope>NUCLEOTIDE SEQUENCE</scope>
    <source>
        <strain evidence="1">Duluth1</strain>
        <tissue evidence="1">Whole animal</tissue>
    </source>
</reference>
<evidence type="ECO:0000313" key="2">
    <source>
        <dbReference type="Proteomes" id="UP000828390"/>
    </source>
</evidence>
<proteinExistence type="predicted"/>
<name>A0A9D4MNQ9_DREPO</name>
<keyword evidence="2" id="KW-1185">Reference proteome</keyword>
<dbReference type="AlphaFoldDB" id="A0A9D4MNQ9"/>
<evidence type="ECO:0000313" key="1">
    <source>
        <dbReference type="EMBL" id="KAH3879460.1"/>
    </source>
</evidence>
<gene>
    <name evidence="1" type="ORF">DPMN_003363</name>
</gene>
<sequence length="71" mass="8486">MLTPRIMKLHRYIDHDWQMTPIDFQVTTVQPKRHKHNPRLRHGQIISTLRPNRVLTRRIAVALGIDLRNDV</sequence>
<protein>
    <submittedName>
        <fullName evidence="1">Uncharacterized protein</fullName>
    </submittedName>
</protein>
<dbReference type="Proteomes" id="UP000828390">
    <property type="component" value="Unassembled WGS sequence"/>
</dbReference>
<organism evidence="1 2">
    <name type="scientific">Dreissena polymorpha</name>
    <name type="common">Zebra mussel</name>
    <name type="synonym">Mytilus polymorpha</name>
    <dbReference type="NCBI Taxonomy" id="45954"/>
    <lineage>
        <taxon>Eukaryota</taxon>
        <taxon>Metazoa</taxon>
        <taxon>Spiralia</taxon>
        <taxon>Lophotrochozoa</taxon>
        <taxon>Mollusca</taxon>
        <taxon>Bivalvia</taxon>
        <taxon>Autobranchia</taxon>
        <taxon>Heteroconchia</taxon>
        <taxon>Euheterodonta</taxon>
        <taxon>Imparidentia</taxon>
        <taxon>Neoheterodontei</taxon>
        <taxon>Myida</taxon>
        <taxon>Dreissenoidea</taxon>
        <taxon>Dreissenidae</taxon>
        <taxon>Dreissena</taxon>
    </lineage>
</organism>
<feature type="non-terminal residue" evidence="1">
    <location>
        <position position="71"/>
    </location>
</feature>
<comment type="caution">
    <text evidence="1">The sequence shown here is derived from an EMBL/GenBank/DDBJ whole genome shotgun (WGS) entry which is preliminary data.</text>
</comment>